<dbReference type="InterPro" id="IPR051203">
    <property type="entry name" value="Polysaccharide_Synthase-Rel"/>
</dbReference>
<reference evidence="3 4" key="1">
    <citation type="submission" date="2024-04" db="EMBL/GenBank/DDBJ databases">
        <title>Genome sequencing and metabolic network reconstruction of aminoacids and betaine degradation by Anoxynatronum sibiricum.</title>
        <authorList>
            <person name="Detkova E.N."/>
            <person name="Boltjanskaja Y.V."/>
            <person name="Mardanov A.V."/>
            <person name="Kevbrin V."/>
        </authorList>
    </citation>
    <scope>NUCLEOTIDE SEQUENCE [LARGE SCALE GENOMIC DNA]</scope>
    <source>
        <strain evidence="3 4">Z-7981</strain>
    </source>
</reference>
<dbReference type="InterPro" id="IPR036291">
    <property type="entry name" value="NAD(P)-bd_dom_sf"/>
</dbReference>
<dbReference type="PANTHER" id="PTHR43318:SF2">
    <property type="entry name" value="UDP-N-ACETYLGLUCOSAMINE 4,6-DEHYDRATASE (INVERTING)"/>
    <property type="match status" value="1"/>
</dbReference>
<dbReference type="PANTHER" id="PTHR43318">
    <property type="entry name" value="UDP-N-ACETYLGLUCOSAMINE 4,6-DEHYDRATASE"/>
    <property type="match status" value="1"/>
</dbReference>
<dbReference type="Gene3D" id="3.40.50.720">
    <property type="entry name" value="NAD(P)-binding Rossmann-like Domain"/>
    <property type="match status" value="1"/>
</dbReference>
<protein>
    <submittedName>
        <fullName evidence="3">UDP-N-acetylglucosamine 4,6-dehydratase family protein</fullName>
    </submittedName>
</protein>
<name>A0ABU9VUM6_9CLOT</name>
<dbReference type="RefSeq" id="WP_343186124.1">
    <property type="nucleotide sequence ID" value="NZ_JBCITM010000009.1"/>
</dbReference>
<evidence type="ECO:0000313" key="3">
    <source>
        <dbReference type="EMBL" id="MEN1760799.1"/>
    </source>
</evidence>
<dbReference type="InterPro" id="IPR003869">
    <property type="entry name" value="Polysac_CapD-like"/>
</dbReference>
<dbReference type="EMBL" id="JBCITM010000009">
    <property type="protein sequence ID" value="MEN1760799.1"/>
    <property type="molecule type" value="Genomic_DNA"/>
</dbReference>
<feature type="domain" description="Polysaccharide biosynthesis protein CapD-like" evidence="2">
    <location>
        <begin position="7"/>
        <end position="294"/>
    </location>
</feature>
<accession>A0ABU9VUM6</accession>
<organism evidence="3 4">
    <name type="scientific">Anoxynatronum sibiricum</name>
    <dbReference type="NCBI Taxonomy" id="210623"/>
    <lineage>
        <taxon>Bacteria</taxon>
        <taxon>Bacillati</taxon>
        <taxon>Bacillota</taxon>
        <taxon>Clostridia</taxon>
        <taxon>Eubacteriales</taxon>
        <taxon>Clostridiaceae</taxon>
        <taxon>Anoxynatronum</taxon>
    </lineage>
</organism>
<evidence type="ECO:0000259" key="2">
    <source>
        <dbReference type="Pfam" id="PF02719"/>
    </source>
</evidence>
<gene>
    <name evidence="3" type="ORF">AAIG11_09955</name>
</gene>
<comment type="similarity">
    <text evidence="1">Belongs to the polysaccharide synthase family.</text>
</comment>
<comment type="caution">
    <text evidence="3">The sequence shown here is derived from an EMBL/GenBank/DDBJ whole genome shotgun (WGS) entry which is preliminary data.</text>
</comment>
<dbReference type="Pfam" id="PF02719">
    <property type="entry name" value="Polysacc_synt_2"/>
    <property type="match status" value="1"/>
</dbReference>
<dbReference type="CDD" id="cd05237">
    <property type="entry name" value="UDP_invert_4-6DH_SDR_e"/>
    <property type="match status" value="1"/>
</dbReference>
<dbReference type="SUPFAM" id="SSF51735">
    <property type="entry name" value="NAD(P)-binding Rossmann-fold domains"/>
    <property type="match status" value="1"/>
</dbReference>
<dbReference type="Proteomes" id="UP001407405">
    <property type="component" value="Unassembled WGS sequence"/>
</dbReference>
<proteinExistence type="inferred from homology"/>
<evidence type="ECO:0000313" key="4">
    <source>
        <dbReference type="Proteomes" id="UP001407405"/>
    </source>
</evidence>
<sequence>MFKDKSILIIGGTGTVGQALLRDILKDAPRVVRIYSRDEYKQFILQEELSHHMKAHNNLRFLLGDVRDEARLDRAMNGIDIVFDLAALKHVPACEYNPFEAVKTNVMGTQNVIECALKNKVERVIYTSSDKAVAPTNTMGATKLLAERLISSADYSKGHDQTIFAAVRFGNVLDSRGSVLPLWKEQIQKNRTITVTEPEMTRFFMHLQEAVTLIRKACEIARGGEIFVLKMPAVKLGDLAQVAIQYYCQELQLDPSVVTIQTTGLRPGEKMYEELMTEDEALYAVEYEDMFCIRPMMKPVSQETERKIQSYSSSMESLLSLKEIQDMMAGTSAE</sequence>
<evidence type="ECO:0000256" key="1">
    <source>
        <dbReference type="ARBA" id="ARBA00007430"/>
    </source>
</evidence>
<keyword evidence="4" id="KW-1185">Reference proteome</keyword>